<name>A0A162Q9Z7_9CRUS</name>
<proteinExistence type="predicted"/>
<dbReference type="AlphaFoldDB" id="A0A162Q9Z7"/>
<evidence type="ECO:0000313" key="3">
    <source>
        <dbReference type="Proteomes" id="UP000076858"/>
    </source>
</evidence>
<protein>
    <recommendedName>
        <fullName evidence="1">Transposable element P transposase-like RNase H domain-containing protein</fullName>
    </recommendedName>
</protein>
<dbReference type="EMBL" id="LRGB01000367">
    <property type="protein sequence ID" value="KZS19498.1"/>
    <property type="molecule type" value="Genomic_DNA"/>
</dbReference>
<dbReference type="InterPro" id="IPR048365">
    <property type="entry name" value="TNP-like_RNaseH_N"/>
</dbReference>
<feature type="domain" description="Transposable element P transposase-like RNase H" evidence="1">
    <location>
        <begin position="167"/>
        <end position="261"/>
    </location>
</feature>
<comment type="caution">
    <text evidence="2">The sequence shown here is derived from an EMBL/GenBank/DDBJ whole genome shotgun (WGS) entry which is preliminary data.</text>
</comment>
<dbReference type="Pfam" id="PF21787">
    <property type="entry name" value="TNP-like_RNaseH_N"/>
    <property type="match status" value="1"/>
</dbReference>
<organism evidence="2 3">
    <name type="scientific">Daphnia magna</name>
    <dbReference type="NCBI Taxonomy" id="35525"/>
    <lineage>
        <taxon>Eukaryota</taxon>
        <taxon>Metazoa</taxon>
        <taxon>Ecdysozoa</taxon>
        <taxon>Arthropoda</taxon>
        <taxon>Crustacea</taxon>
        <taxon>Branchiopoda</taxon>
        <taxon>Diplostraca</taxon>
        <taxon>Cladocera</taxon>
        <taxon>Anomopoda</taxon>
        <taxon>Daphniidae</taxon>
        <taxon>Daphnia</taxon>
    </lineage>
</organism>
<gene>
    <name evidence="2" type="ORF">APZ42_014034</name>
</gene>
<reference evidence="2 3" key="1">
    <citation type="submission" date="2016-03" db="EMBL/GenBank/DDBJ databases">
        <title>EvidentialGene: Evidence-directed Construction of Genes on Genomes.</title>
        <authorList>
            <person name="Gilbert D.G."/>
            <person name="Choi J.-H."/>
            <person name="Mockaitis K."/>
            <person name="Colbourne J."/>
            <person name="Pfrender M."/>
        </authorList>
    </citation>
    <scope>NUCLEOTIDE SEQUENCE [LARGE SCALE GENOMIC DNA]</scope>
    <source>
        <strain evidence="2 3">Xinb3</strain>
        <tissue evidence="2">Complete organism</tissue>
    </source>
</reference>
<accession>A0A162Q9Z7</accession>
<evidence type="ECO:0000313" key="2">
    <source>
        <dbReference type="EMBL" id="KZS19498.1"/>
    </source>
</evidence>
<dbReference type="Proteomes" id="UP000076858">
    <property type="component" value="Unassembled WGS sequence"/>
</dbReference>
<keyword evidence="3" id="KW-1185">Reference proteome</keyword>
<evidence type="ECO:0000259" key="1">
    <source>
        <dbReference type="Pfam" id="PF21787"/>
    </source>
</evidence>
<sequence>MYCVCLTDSLQDYFNFSATDTSGSIDSFINSASSQDSWQDCFNISAADTSIDSFVNSASPHATLESIDTGDNMPSVVSPSTVKRSRVKIITSQKNCVKYKNSVRGGKAELQAKCGRSQSMRYDGGFIMQCLPLKLKSSTTYTYLNKNNILPLPIALAIRRKLSSSDCKFGFNHLALESILKEMENLIAVNHWVSLMWDEMSQKKDLTWHPTKLEWHGIGEFGDDIDAEKKDGINTNALKVMFQPKPTKLNKEWDTEVSNEFVLILTNRENVGLHMSFINLSSVFPSGSVALGWVVVNVNNR</sequence>
<dbReference type="OrthoDB" id="6627680at2759"/>